<dbReference type="InterPro" id="IPR001387">
    <property type="entry name" value="Cro/C1-type_HTH"/>
</dbReference>
<accession>A0ABW6KFX9</accession>
<keyword evidence="4" id="KW-1185">Reference proteome</keyword>
<dbReference type="Pfam" id="PF01381">
    <property type="entry name" value="HTH_3"/>
    <property type="match status" value="1"/>
</dbReference>
<dbReference type="InterPro" id="IPR010982">
    <property type="entry name" value="Lambda_DNA-bd_dom_sf"/>
</dbReference>
<dbReference type="PROSITE" id="PS50005">
    <property type="entry name" value="TPR"/>
    <property type="match status" value="1"/>
</dbReference>
<sequence length="296" mass="34638">MMDFSAVGKKIKELRKEIGLSQGELANGICTQAQISKIESGDVYPYASTLYLISERLGVDVNYFFDIGLTPRLDYVQEVAKQLRIARRSMNYQEMKEIVEMEQKNPLFFQNKRNYQLLLWHKGIYEHAMNRNIEKAIGILQEAIALTQATEKFYSERELELMLSIGVIYFEENDLENALATYKSALDAIRQIPYLNEISIQTRIYYNIARVLTRLKKYDESIKYCKEGIDWCIKRESLYLLGELHYHKGYNYELQGSLSCAQQLLEKARLIFELQNDERFLKFIDGKIEKLRANVG</sequence>
<dbReference type="PANTHER" id="PTHR37038:SF14">
    <property type="entry name" value="TRANSCRIPTIONAL ACTIVATOR"/>
    <property type="match status" value="1"/>
</dbReference>
<evidence type="ECO:0000259" key="2">
    <source>
        <dbReference type="PROSITE" id="PS50943"/>
    </source>
</evidence>
<dbReference type="Gene3D" id="1.25.40.10">
    <property type="entry name" value="Tetratricopeptide repeat domain"/>
    <property type="match status" value="1"/>
</dbReference>
<dbReference type="SUPFAM" id="SSF47413">
    <property type="entry name" value="lambda repressor-like DNA-binding domains"/>
    <property type="match status" value="1"/>
</dbReference>
<proteinExistence type="predicted"/>
<dbReference type="RefSeq" id="WP_389361759.1">
    <property type="nucleotide sequence ID" value="NZ_JBIACK010000007.1"/>
</dbReference>
<gene>
    <name evidence="3" type="ORF">ACFYKX_14415</name>
</gene>
<reference evidence="3 4" key="1">
    <citation type="submission" date="2024-08" db="EMBL/GenBank/DDBJ databases">
        <title>Two novel Cytobacillus novel species.</title>
        <authorList>
            <person name="Liu G."/>
        </authorList>
    </citation>
    <scope>NUCLEOTIDE SEQUENCE [LARGE SCALE GENOMIC DNA]</scope>
    <source>
        <strain evidence="3 4">FJAT-54145</strain>
    </source>
</reference>
<protein>
    <submittedName>
        <fullName evidence="3">Helix-turn-helix domain-containing protein</fullName>
    </submittedName>
</protein>
<evidence type="ECO:0000313" key="3">
    <source>
        <dbReference type="EMBL" id="MFE8701790.1"/>
    </source>
</evidence>
<keyword evidence="1" id="KW-0802">TPR repeat</keyword>
<dbReference type="CDD" id="cd00093">
    <property type="entry name" value="HTH_XRE"/>
    <property type="match status" value="1"/>
</dbReference>
<organism evidence="3 4">
    <name type="scientific">Cytobacillus spartinae</name>
    <dbReference type="NCBI Taxonomy" id="3299023"/>
    <lineage>
        <taxon>Bacteria</taxon>
        <taxon>Bacillati</taxon>
        <taxon>Bacillota</taxon>
        <taxon>Bacilli</taxon>
        <taxon>Bacillales</taxon>
        <taxon>Bacillaceae</taxon>
        <taxon>Cytobacillus</taxon>
    </lineage>
</organism>
<evidence type="ECO:0000313" key="4">
    <source>
        <dbReference type="Proteomes" id="UP001601059"/>
    </source>
</evidence>
<dbReference type="InterPro" id="IPR019734">
    <property type="entry name" value="TPR_rpt"/>
</dbReference>
<dbReference type="Proteomes" id="UP001601059">
    <property type="component" value="Unassembled WGS sequence"/>
</dbReference>
<comment type="caution">
    <text evidence="3">The sequence shown here is derived from an EMBL/GenBank/DDBJ whole genome shotgun (WGS) entry which is preliminary data.</text>
</comment>
<dbReference type="SUPFAM" id="SSF48452">
    <property type="entry name" value="TPR-like"/>
    <property type="match status" value="1"/>
</dbReference>
<name>A0ABW6KFX9_9BACI</name>
<dbReference type="Pfam" id="PF18768">
    <property type="entry name" value="RNPP_C"/>
    <property type="match status" value="1"/>
</dbReference>
<feature type="domain" description="HTH cro/C1-type" evidence="2">
    <location>
        <begin position="11"/>
        <end position="64"/>
    </location>
</feature>
<dbReference type="InterPro" id="IPR053163">
    <property type="entry name" value="HTH-type_regulator_Rgg"/>
</dbReference>
<dbReference type="SMART" id="SM00530">
    <property type="entry name" value="HTH_XRE"/>
    <property type="match status" value="1"/>
</dbReference>
<evidence type="ECO:0000256" key="1">
    <source>
        <dbReference type="PROSITE-ProRule" id="PRU00339"/>
    </source>
</evidence>
<dbReference type="InterPro" id="IPR041315">
    <property type="entry name" value="PlcR_TPR"/>
</dbReference>
<dbReference type="SMART" id="SM00028">
    <property type="entry name" value="TPR"/>
    <property type="match status" value="2"/>
</dbReference>
<dbReference type="PROSITE" id="PS50943">
    <property type="entry name" value="HTH_CROC1"/>
    <property type="match status" value="1"/>
</dbReference>
<dbReference type="InterPro" id="IPR011990">
    <property type="entry name" value="TPR-like_helical_dom_sf"/>
</dbReference>
<dbReference type="PANTHER" id="PTHR37038">
    <property type="entry name" value="TRANSCRIPTIONAL REGULATOR-RELATED"/>
    <property type="match status" value="1"/>
</dbReference>
<feature type="repeat" description="TPR" evidence="1">
    <location>
        <begin position="159"/>
        <end position="192"/>
    </location>
</feature>
<dbReference type="EMBL" id="JBIACK010000007">
    <property type="protein sequence ID" value="MFE8701790.1"/>
    <property type="molecule type" value="Genomic_DNA"/>
</dbReference>